<accession>A0A8B3CPI6</accession>
<dbReference type="Proteomes" id="UP000266669">
    <property type="component" value="Unassembled WGS sequence"/>
</dbReference>
<reference evidence="3" key="1">
    <citation type="submission" date="2018-05" db="EMBL/GenBank/DDBJ databases">
        <title>Leptospira yasudae sp. nov. and Leptospira stimsonii sp. nov., two pathogenic species of the genus Leptospira isolated from environmental sources.</title>
        <authorList>
            <person name="Casanovas-Massana A."/>
            <person name="Hamond C."/>
            <person name="Santos L.A."/>
            <person name="Hacker K.P."/>
            <person name="Balassiano I."/>
            <person name="Medeiros M.A."/>
            <person name="Reis M.G."/>
            <person name="Ko A.I."/>
            <person name="Wunder E.A."/>
        </authorList>
    </citation>
    <scope>NUCLEOTIDE SEQUENCE [LARGE SCALE GENOMIC DNA]</scope>
    <source>
        <strain evidence="3">AMB6-RJ</strain>
    </source>
</reference>
<evidence type="ECO:0000313" key="2">
    <source>
        <dbReference type="EMBL" id="RHX84874.1"/>
    </source>
</evidence>
<comment type="caution">
    <text evidence="2">The sequence shown here is derived from an EMBL/GenBank/DDBJ whole genome shotgun (WGS) entry which is preliminary data.</text>
</comment>
<dbReference type="EMBL" id="QHCS01000004">
    <property type="protein sequence ID" value="RHX84874.1"/>
    <property type="molecule type" value="Genomic_DNA"/>
</dbReference>
<proteinExistence type="predicted"/>
<dbReference type="AlphaFoldDB" id="A0A8B3CPI6"/>
<evidence type="ECO:0000256" key="1">
    <source>
        <dbReference type="SAM" id="Phobius"/>
    </source>
</evidence>
<gene>
    <name evidence="2" type="ORF">DLM78_15675</name>
</gene>
<organism evidence="2 3">
    <name type="scientific">Leptospira stimsonii</name>
    <dbReference type="NCBI Taxonomy" id="2202203"/>
    <lineage>
        <taxon>Bacteria</taxon>
        <taxon>Pseudomonadati</taxon>
        <taxon>Spirochaetota</taxon>
        <taxon>Spirochaetia</taxon>
        <taxon>Leptospirales</taxon>
        <taxon>Leptospiraceae</taxon>
        <taxon>Leptospira</taxon>
    </lineage>
</organism>
<evidence type="ECO:0000313" key="3">
    <source>
        <dbReference type="Proteomes" id="UP000266669"/>
    </source>
</evidence>
<keyword evidence="1" id="KW-0812">Transmembrane</keyword>
<name>A0A8B3CPI6_9LEPT</name>
<sequence length="83" mass="9949">MKNPVSVPKRLRLVDLEHLLQNELIRILFQVTFVLFSFLRIYYHSEFSFLRFLKYRSVQSRKSVSRSNVSSLVFSNFCFAQLI</sequence>
<protein>
    <submittedName>
        <fullName evidence="2">Uncharacterized protein</fullName>
    </submittedName>
</protein>
<feature type="transmembrane region" description="Helical" evidence="1">
    <location>
        <begin position="24"/>
        <end position="43"/>
    </location>
</feature>
<keyword evidence="1" id="KW-0472">Membrane</keyword>
<keyword evidence="1" id="KW-1133">Transmembrane helix</keyword>